<evidence type="ECO:0000256" key="1">
    <source>
        <dbReference type="ARBA" id="ARBA00022603"/>
    </source>
</evidence>
<dbReference type="InterPro" id="IPR025714">
    <property type="entry name" value="Methyltranfer_dom"/>
</dbReference>
<dbReference type="PANTHER" id="PTHR44942:SF4">
    <property type="entry name" value="METHYLTRANSFERASE TYPE 11 DOMAIN-CONTAINING PROTEIN"/>
    <property type="match status" value="1"/>
</dbReference>
<dbReference type="AlphaFoldDB" id="A0A6A5BXI9"/>
<dbReference type="OMA" id="GPYWPAE"/>
<evidence type="ECO:0000256" key="2">
    <source>
        <dbReference type="ARBA" id="ARBA00022679"/>
    </source>
</evidence>
<keyword evidence="5" id="KW-1185">Reference proteome</keyword>
<dbReference type="EMBL" id="VFQX01000029">
    <property type="protein sequence ID" value="KAF0978478.1"/>
    <property type="molecule type" value="Genomic_DNA"/>
</dbReference>
<feature type="domain" description="Methyltransferase" evidence="3">
    <location>
        <begin position="45"/>
        <end position="165"/>
    </location>
</feature>
<name>A0A6A5BXI9_NAEFO</name>
<accession>A0A6A5BXI9</accession>
<organism evidence="4 5">
    <name type="scientific">Naegleria fowleri</name>
    <name type="common">Brain eating amoeba</name>
    <dbReference type="NCBI Taxonomy" id="5763"/>
    <lineage>
        <taxon>Eukaryota</taxon>
        <taxon>Discoba</taxon>
        <taxon>Heterolobosea</taxon>
        <taxon>Tetramitia</taxon>
        <taxon>Eutetramitia</taxon>
        <taxon>Vahlkampfiidae</taxon>
        <taxon>Naegleria</taxon>
    </lineage>
</organism>
<keyword evidence="2" id="KW-0808">Transferase</keyword>
<protein>
    <recommendedName>
        <fullName evidence="3">Methyltransferase domain-containing protein</fullName>
    </recommendedName>
</protein>
<dbReference type="GO" id="GO:0008168">
    <property type="term" value="F:methyltransferase activity"/>
    <property type="evidence" value="ECO:0007669"/>
    <property type="project" value="UniProtKB-KW"/>
</dbReference>
<dbReference type="GeneID" id="68109516"/>
<dbReference type="OrthoDB" id="506498at2759"/>
<dbReference type="SUPFAM" id="SSF53335">
    <property type="entry name" value="S-adenosyl-L-methionine-dependent methyltransferases"/>
    <property type="match status" value="1"/>
</dbReference>
<dbReference type="CDD" id="cd02440">
    <property type="entry name" value="AdoMet_MTases"/>
    <property type="match status" value="1"/>
</dbReference>
<dbReference type="RefSeq" id="XP_044563191.1">
    <property type="nucleotide sequence ID" value="XM_044705476.1"/>
</dbReference>
<dbReference type="GO" id="GO:0032259">
    <property type="term" value="P:methylation"/>
    <property type="evidence" value="ECO:0007669"/>
    <property type="project" value="UniProtKB-KW"/>
</dbReference>
<proteinExistence type="predicted"/>
<dbReference type="PANTHER" id="PTHR44942">
    <property type="entry name" value="METHYLTRANSF_11 DOMAIN-CONTAINING PROTEIN"/>
    <property type="match status" value="1"/>
</dbReference>
<keyword evidence="1" id="KW-0489">Methyltransferase</keyword>
<comment type="caution">
    <text evidence="4">The sequence shown here is derived from an EMBL/GenBank/DDBJ whole genome shotgun (WGS) entry which is preliminary data.</text>
</comment>
<evidence type="ECO:0000259" key="3">
    <source>
        <dbReference type="Pfam" id="PF13847"/>
    </source>
</evidence>
<dbReference type="VEuPathDB" id="AmoebaDB:FDP41_002298"/>
<dbReference type="InterPro" id="IPR051052">
    <property type="entry name" value="Diverse_substrate_MTase"/>
</dbReference>
<dbReference type="Gene3D" id="3.40.50.150">
    <property type="entry name" value="Vaccinia Virus protein VP39"/>
    <property type="match status" value="1"/>
</dbReference>
<dbReference type="InterPro" id="IPR029063">
    <property type="entry name" value="SAM-dependent_MTases_sf"/>
</dbReference>
<reference evidence="4 5" key="1">
    <citation type="journal article" date="2019" name="Sci. Rep.">
        <title>Nanopore sequencing improves the draft genome of the human pathogenic amoeba Naegleria fowleri.</title>
        <authorList>
            <person name="Liechti N."/>
            <person name="Schurch N."/>
            <person name="Bruggmann R."/>
            <person name="Wittwer M."/>
        </authorList>
    </citation>
    <scope>NUCLEOTIDE SEQUENCE [LARGE SCALE GENOMIC DNA]</scope>
    <source>
        <strain evidence="4 5">ATCC 30894</strain>
    </source>
</reference>
<dbReference type="VEuPathDB" id="AmoebaDB:NfTy_042680"/>
<evidence type="ECO:0000313" key="4">
    <source>
        <dbReference type="EMBL" id="KAF0978478.1"/>
    </source>
</evidence>
<sequence length="293" mass="34047">MSSANHQFALFETAHHTNLYSKFRPTYPAALYDEKIMPRVSKTSEKLVILDLACGSGQATYDLCQRNCKLIIGIDPSMNQIANALNHPRKNSIPSDCKVYFEVAAAEDLDQIVEKYKSELLNEQQQEDGVFDLITVAQGVHWFHFEKVFELVKKYLKRGGVFCAWGYGANVFENEQAQKLFDEFYNGEELREFWSERRRYLDEAYLTIPHIPYPENAVYETYWDKTKVPVANYIGYLNTWSAVNSYSDKYGMIEREKLLNNYKLKLMQVLGLKNDDDLVDFNLPYVMVSTKKP</sequence>
<evidence type="ECO:0000313" key="5">
    <source>
        <dbReference type="Proteomes" id="UP000444721"/>
    </source>
</evidence>
<gene>
    <name evidence="4" type="ORF">FDP41_002298</name>
</gene>
<dbReference type="VEuPathDB" id="AmoebaDB:NF0008160"/>
<dbReference type="Pfam" id="PF13847">
    <property type="entry name" value="Methyltransf_31"/>
    <property type="match status" value="1"/>
</dbReference>
<dbReference type="Proteomes" id="UP000444721">
    <property type="component" value="Unassembled WGS sequence"/>
</dbReference>